<keyword evidence="4" id="KW-0175">Coiled coil</keyword>
<protein>
    <submittedName>
        <fullName evidence="6">Transposase</fullName>
    </submittedName>
</protein>
<feature type="coiled-coil region" evidence="4">
    <location>
        <begin position="24"/>
        <end position="54"/>
    </location>
</feature>
<dbReference type="InterPro" id="IPR051768">
    <property type="entry name" value="Bact_secretion_toxin"/>
</dbReference>
<evidence type="ECO:0000313" key="6">
    <source>
        <dbReference type="EMBL" id="KAB7705326.1"/>
    </source>
</evidence>
<evidence type="ECO:0000259" key="5">
    <source>
        <dbReference type="PROSITE" id="PS51756"/>
    </source>
</evidence>
<dbReference type="PANTHER" id="PTHR34976:SF2">
    <property type="entry name" value="TYPE VII SECRETION SYSTEM PROTEIN ESSD"/>
    <property type="match status" value="1"/>
</dbReference>
<keyword evidence="7" id="KW-1185">Reference proteome</keyword>
<sequence>MIVSEGYAAVSSKVYEAATLKAAMDARKKEYSALKGQLDNLRKEMNAIATMEEEMQGDGAEAIKAFYKAQINVVDAWTEFISVQVAFFKGIAGMAEDANLSGETIVKVPFLEIETANGLSNANMMVTSQREDLQKIFDQINDILSLDMYSRETFDEHMEKAEEKRTKTIVAVNKLDSDLTSEYVKSELEEVNVIQLFSELMKASTKGGKISPIYFDSQAYENSEIYKVQDEIAQQSADYVQYKEDQAYAREMAKKAIELENRPWHEKAWDTVSTFTGEVTGYYDYKRATEGIDPVTGEKLSDAERIAAGAMALAGFIPVVGWAGRAAKGGNAIYKTAKGVNAAAHTLDAYKSTKAFDVLQQTEMGIYGLVAANGFSEYLTGEDMFGNELTEEQRKQSLFQATTITGIGAAAKYIDSRGAVKPPYSREYINGQLNKARQTLNDLGRKVGSLEVPVGFQQRSMSTGMFSVSQPGFETKTVNDLIQQFSSKTDRGVVTKGTGEADRVNDALETARAQQRSVIDAVENGALPLEKTKHKGNYGEMKMDDFFESQGYTRISSDRVTDLDDKIIKGIDGVYENSNPPPKYVIAESKYGSSRLGNTRDGRQMSDNWVEGSERLDTAVSKEVADEIRMEAILNPENVQKVLIKIDKNGSVSRHALDDAGKVQ</sequence>
<dbReference type="Proteomes" id="UP000429595">
    <property type="component" value="Unassembled WGS sequence"/>
</dbReference>
<dbReference type="GO" id="GO:0005576">
    <property type="term" value="C:extracellular region"/>
    <property type="evidence" value="ECO:0007669"/>
    <property type="project" value="UniProtKB-SubCell"/>
</dbReference>
<proteinExistence type="inferred from homology"/>
<dbReference type="CDD" id="cd20740">
    <property type="entry name" value="PoNe_LXG_HINT-like"/>
    <property type="match status" value="1"/>
</dbReference>
<comment type="caution">
    <text evidence="6">The sequence shown here is derived from an EMBL/GenBank/DDBJ whole genome shotgun (WGS) entry which is preliminary data.</text>
</comment>
<name>A0A6I1FSV8_9BACI</name>
<organism evidence="6 7">
    <name type="scientific">Bacillus aerolatus</name>
    <dbReference type="NCBI Taxonomy" id="2653354"/>
    <lineage>
        <taxon>Bacteria</taxon>
        <taxon>Bacillati</taxon>
        <taxon>Bacillota</taxon>
        <taxon>Bacilli</taxon>
        <taxon>Bacillales</taxon>
        <taxon>Bacillaceae</taxon>
        <taxon>Bacillus</taxon>
    </lineage>
</organism>
<dbReference type="Pfam" id="PF04740">
    <property type="entry name" value="LXG"/>
    <property type="match status" value="1"/>
</dbReference>
<dbReference type="PANTHER" id="PTHR34976">
    <property type="entry name" value="RIBONUCLEASE YQCG-RELATED"/>
    <property type="match status" value="1"/>
</dbReference>
<dbReference type="RefSeq" id="WP_152153228.1">
    <property type="nucleotide sequence ID" value="NZ_WEIO01000009.1"/>
</dbReference>
<dbReference type="PROSITE" id="PS51756">
    <property type="entry name" value="LXG"/>
    <property type="match status" value="1"/>
</dbReference>
<dbReference type="InterPro" id="IPR006829">
    <property type="entry name" value="LXG_dom"/>
</dbReference>
<reference evidence="6 7" key="1">
    <citation type="submission" date="2019-10" db="EMBL/GenBank/DDBJ databases">
        <title>Bacillus aerolatum sp. nov., isolated from bioaerosol of sport playgrounds.</title>
        <authorList>
            <person name="Chen P."/>
            <person name="Zhang G."/>
        </authorList>
    </citation>
    <scope>NUCLEOTIDE SEQUENCE [LARGE SCALE GENOMIC DNA]</scope>
    <source>
        <strain evidence="6 7">CX253</strain>
    </source>
</reference>
<gene>
    <name evidence="6" type="ORF">F9802_14590</name>
</gene>
<dbReference type="InterPro" id="IPR027797">
    <property type="entry name" value="PT-TG_dom"/>
</dbReference>
<dbReference type="AlphaFoldDB" id="A0A6I1FSV8"/>
<feature type="domain" description="LXG" evidence="5">
    <location>
        <begin position="11"/>
        <end position="246"/>
    </location>
</feature>
<evidence type="ECO:0000256" key="1">
    <source>
        <dbReference type="ARBA" id="ARBA00004613"/>
    </source>
</evidence>
<comment type="similarity">
    <text evidence="3">In the N-terminal section; belongs to the LXG family.</text>
</comment>
<evidence type="ECO:0000256" key="4">
    <source>
        <dbReference type="SAM" id="Coils"/>
    </source>
</evidence>
<evidence type="ECO:0000256" key="3">
    <source>
        <dbReference type="ARBA" id="ARBA00034117"/>
    </source>
</evidence>
<accession>A0A6I1FSV8</accession>
<keyword evidence="2" id="KW-0964">Secreted</keyword>
<evidence type="ECO:0000313" key="7">
    <source>
        <dbReference type="Proteomes" id="UP000429595"/>
    </source>
</evidence>
<evidence type="ECO:0000256" key="2">
    <source>
        <dbReference type="ARBA" id="ARBA00022525"/>
    </source>
</evidence>
<dbReference type="EMBL" id="WEIO01000009">
    <property type="protein sequence ID" value="KAB7705326.1"/>
    <property type="molecule type" value="Genomic_DNA"/>
</dbReference>
<dbReference type="Pfam" id="PF14449">
    <property type="entry name" value="PT-TG"/>
    <property type="match status" value="1"/>
</dbReference>
<comment type="subcellular location">
    <subcellularLocation>
        <location evidence="1">Secreted</location>
    </subcellularLocation>
</comment>